<proteinExistence type="predicted"/>
<sequence>MTAQWHQAQAAWQIYSAELTQLAQRLDAEQWQQLLDRLDGCRGKIVVSGVGTSGIAARKVAHMLACVERPAIYLSATDAAHGDLGFLRGDDLVILISRGGNSDELTRLLPALQAKGVPLIAVTENPHSAIARAAQLTLATGVQREIDPLNMLATTSIILVLALFDAACACLMQRSGYDRQTLLSVHPGGDVGLSLRRSADDQAIGA</sequence>
<evidence type="ECO:0000313" key="2">
    <source>
        <dbReference type="EMBL" id="AIJ08042.1"/>
    </source>
</evidence>
<dbReference type="PANTHER" id="PTHR38418">
    <property type="entry name" value="SUGAR ISOMERASE, KPSF/GUTQ (AFU_ORTHOLOGUE AFUA_6G08860)"/>
    <property type="match status" value="1"/>
</dbReference>
<gene>
    <name evidence="2" type="ORF">ETEE_1593</name>
</gene>
<feature type="domain" description="SIS" evidence="1">
    <location>
        <begin position="34"/>
        <end position="177"/>
    </location>
</feature>
<dbReference type="InterPro" id="IPR046348">
    <property type="entry name" value="SIS_dom_sf"/>
</dbReference>
<organism evidence="2 3">
    <name type="scientific">Edwardsiella anguillarum ET080813</name>
    <dbReference type="NCBI Taxonomy" id="667120"/>
    <lineage>
        <taxon>Bacteria</taxon>
        <taxon>Pseudomonadati</taxon>
        <taxon>Pseudomonadota</taxon>
        <taxon>Gammaproteobacteria</taxon>
        <taxon>Enterobacterales</taxon>
        <taxon>Hafniaceae</taxon>
        <taxon>Edwardsiella</taxon>
    </lineage>
</organism>
<dbReference type="AlphaFoldDB" id="A0A076LMV1"/>
<dbReference type="HOGENOM" id="CLU_040681_5_2_6"/>
<name>A0A076LMV1_9GAMM</name>
<dbReference type="InterPro" id="IPR001347">
    <property type="entry name" value="SIS_dom"/>
</dbReference>
<accession>A0A076LMV1</accession>
<dbReference type="EMBL" id="CP006664">
    <property type="protein sequence ID" value="AIJ08042.1"/>
    <property type="molecule type" value="Genomic_DNA"/>
</dbReference>
<dbReference type="GO" id="GO:0097367">
    <property type="term" value="F:carbohydrate derivative binding"/>
    <property type="evidence" value="ECO:0007669"/>
    <property type="project" value="InterPro"/>
</dbReference>
<evidence type="ECO:0000259" key="1">
    <source>
        <dbReference type="PROSITE" id="PS51464"/>
    </source>
</evidence>
<dbReference type="CDD" id="cd05014">
    <property type="entry name" value="SIS_Kpsf"/>
    <property type="match status" value="1"/>
</dbReference>
<dbReference type="GO" id="GO:1901135">
    <property type="term" value="P:carbohydrate derivative metabolic process"/>
    <property type="evidence" value="ECO:0007669"/>
    <property type="project" value="InterPro"/>
</dbReference>
<reference evidence="2 3" key="1">
    <citation type="journal article" date="2012" name="PLoS ONE">
        <title>Edwardsiella comparative phylogenomics reveal the new intra/inter-species taxonomic relationships, virulence evolution and niche adaptation mechanisms.</title>
        <authorList>
            <person name="Yang M."/>
            <person name="Lv Y."/>
            <person name="Xiao J."/>
            <person name="Wu H."/>
            <person name="Zheng H."/>
            <person name="Liu Q."/>
            <person name="Zhang Y."/>
            <person name="Wang Q."/>
        </authorList>
    </citation>
    <scope>NUCLEOTIDE SEQUENCE [LARGE SCALE GENOMIC DNA]</scope>
    <source>
        <strain evidence="3">080813</strain>
    </source>
</reference>
<dbReference type="InterPro" id="IPR035474">
    <property type="entry name" value="SIS_Kpsf"/>
</dbReference>
<dbReference type="Pfam" id="PF01380">
    <property type="entry name" value="SIS"/>
    <property type="match status" value="1"/>
</dbReference>
<dbReference type="GeneID" id="33939213"/>
<protein>
    <submittedName>
        <fullName evidence="2">Phosphosugar isomerase/binding protein</fullName>
    </submittedName>
</protein>
<dbReference type="PROSITE" id="PS51464">
    <property type="entry name" value="SIS"/>
    <property type="match status" value="1"/>
</dbReference>
<dbReference type="GO" id="GO:0016853">
    <property type="term" value="F:isomerase activity"/>
    <property type="evidence" value="ECO:0007669"/>
    <property type="project" value="UniProtKB-KW"/>
</dbReference>
<dbReference type="Gene3D" id="3.40.50.10490">
    <property type="entry name" value="Glucose-6-phosphate isomerase like protein, domain 1"/>
    <property type="match status" value="1"/>
</dbReference>
<dbReference type="RefSeq" id="WP_034163990.1">
    <property type="nucleotide sequence ID" value="NZ_CP006664.1"/>
</dbReference>
<keyword evidence="2" id="KW-0413">Isomerase</keyword>
<dbReference type="SUPFAM" id="SSF53697">
    <property type="entry name" value="SIS domain"/>
    <property type="match status" value="1"/>
</dbReference>
<dbReference type="Proteomes" id="UP000028681">
    <property type="component" value="Chromosome"/>
</dbReference>
<dbReference type="PANTHER" id="PTHR38418:SF2">
    <property type="entry name" value="SUGAR ISOMERASE, KPSF_GUTQ (AFU_ORTHOLOGUE AFUA_6G08860)"/>
    <property type="match status" value="1"/>
</dbReference>
<evidence type="ECO:0000313" key="3">
    <source>
        <dbReference type="Proteomes" id="UP000028681"/>
    </source>
</evidence>
<dbReference type="KEGG" id="ete:ETEE_1593"/>